<keyword evidence="3" id="KW-1185">Reference proteome</keyword>
<dbReference type="PANTHER" id="PTHR33700:SF26">
    <property type="entry name" value="METHYLTRANSFERASE"/>
    <property type="match status" value="1"/>
</dbReference>
<protein>
    <submittedName>
        <fullName evidence="2">Uncharacterized protein</fullName>
    </submittedName>
</protein>
<proteinExistence type="predicted"/>
<gene>
    <name evidence="2" type="ORF">CIPAW_04G159000</name>
</gene>
<dbReference type="AlphaFoldDB" id="A0A8T1QVX2"/>
<comment type="caution">
    <text evidence="2">The sequence shown here is derived from an EMBL/GenBank/DDBJ whole genome shotgun (WGS) entry which is preliminary data.</text>
</comment>
<feature type="compositionally biased region" description="Basic and acidic residues" evidence="1">
    <location>
        <begin position="179"/>
        <end position="192"/>
    </location>
</feature>
<organism evidence="2 3">
    <name type="scientific">Carya illinoinensis</name>
    <name type="common">Pecan</name>
    <dbReference type="NCBI Taxonomy" id="32201"/>
    <lineage>
        <taxon>Eukaryota</taxon>
        <taxon>Viridiplantae</taxon>
        <taxon>Streptophyta</taxon>
        <taxon>Embryophyta</taxon>
        <taxon>Tracheophyta</taxon>
        <taxon>Spermatophyta</taxon>
        <taxon>Magnoliopsida</taxon>
        <taxon>eudicotyledons</taxon>
        <taxon>Gunneridae</taxon>
        <taxon>Pentapetalae</taxon>
        <taxon>rosids</taxon>
        <taxon>fabids</taxon>
        <taxon>Fagales</taxon>
        <taxon>Juglandaceae</taxon>
        <taxon>Carya</taxon>
    </lineage>
</organism>
<feature type="region of interest" description="Disordered" evidence="1">
    <location>
        <begin position="135"/>
        <end position="192"/>
    </location>
</feature>
<evidence type="ECO:0000313" key="3">
    <source>
        <dbReference type="Proteomes" id="UP000811609"/>
    </source>
</evidence>
<sequence length="285" mass="31718">MNYKPSGSNQMPQGSKARQALQLSLLLGVCYWLLYQIEYSNSKGKDYGGGLQSKLREQNPVLVLGRKGNAAWSSDGVVSNLEDVNLVGEAKMKHDGGGGDDELDGILEEKISQKELEQPKMVSLNYLKNNSDVEGVYSNKGYDDPWGSSEQGREKRLEIGDERDGKDPKTEVKQIGGEDSERQGKESEKVKEIADDSIKQYQDEAAIFNIQDENDKDIIGSKQEISLQPSGLENNETVVSRSEMMLDGVHSFHDENGVPQDGRDLVETTLSDLRDDYENILHQDT</sequence>
<dbReference type="PANTHER" id="PTHR33700">
    <property type="entry name" value="MYB-LIKE PROTEIN X"/>
    <property type="match status" value="1"/>
</dbReference>
<accession>A0A8T1QVX2</accession>
<dbReference type="EMBL" id="CM031812">
    <property type="protein sequence ID" value="KAG6658409.1"/>
    <property type="molecule type" value="Genomic_DNA"/>
</dbReference>
<reference evidence="2" key="1">
    <citation type="submission" date="2020-12" db="EMBL/GenBank/DDBJ databases">
        <title>WGS assembly of Carya illinoinensis cv. Pawnee.</title>
        <authorList>
            <person name="Platts A."/>
            <person name="Shu S."/>
            <person name="Wright S."/>
            <person name="Barry K."/>
            <person name="Edger P."/>
            <person name="Pires J.C."/>
            <person name="Schmutz J."/>
        </authorList>
    </citation>
    <scope>NUCLEOTIDE SEQUENCE</scope>
    <source>
        <tissue evidence="2">Leaf</tissue>
    </source>
</reference>
<evidence type="ECO:0000256" key="1">
    <source>
        <dbReference type="SAM" id="MobiDB-lite"/>
    </source>
</evidence>
<dbReference type="Proteomes" id="UP000811609">
    <property type="component" value="Chromosome 4"/>
</dbReference>
<feature type="compositionally biased region" description="Basic and acidic residues" evidence="1">
    <location>
        <begin position="151"/>
        <end position="172"/>
    </location>
</feature>
<name>A0A8T1QVX2_CARIL</name>
<evidence type="ECO:0000313" key="2">
    <source>
        <dbReference type="EMBL" id="KAG6658409.1"/>
    </source>
</evidence>